<comment type="caution">
    <text evidence="1">The sequence shown here is derived from an EMBL/GenBank/DDBJ whole genome shotgun (WGS) entry which is preliminary data.</text>
</comment>
<sequence length="68" mass="8445">MKDWDRPEYQEMIKHLTKASDRNREKFYSGYGIDLSDIDLKYLYENVFDKLARLEAENYRLRFYPQAW</sequence>
<dbReference type="AlphaFoldDB" id="A0A0F9N910"/>
<name>A0A0F9N910_9ZZZZ</name>
<gene>
    <name evidence="1" type="ORF">LCGC14_0995950</name>
</gene>
<proteinExistence type="predicted"/>
<protein>
    <submittedName>
        <fullName evidence="1">Uncharacterized protein</fullName>
    </submittedName>
</protein>
<evidence type="ECO:0000313" key="1">
    <source>
        <dbReference type="EMBL" id="KKN14444.1"/>
    </source>
</evidence>
<accession>A0A0F9N910</accession>
<dbReference type="EMBL" id="LAZR01003815">
    <property type="protein sequence ID" value="KKN14444.1"/>
    <property type="molecule type" value="Genomic_DNA"/>
</dbReference>
<reference evidence="1" key="1">
    <citation type="journal article" date="2015" name="Nature">
        <title>Complex archaea that bridge the gap between prokaryotes and eukaryotes.</title>
        <authorList>
            <person name="Spang A."/>
            <person name="Saw J.H."/>
            <person name="Jorgensen S.L."/>
            <person name="Zaremba-Niedzwiedzka K."/>
            <person name="Martijn J."/>
            <person name="Lind A.E."/>
            <person name="van Eijk R."/>
            <person name="Schleper C."/>
            <person name="Guy L."/>
            <person name="Ettema T.J."/>
        </authorList>
    </citation>
    <scope>NUCLEOTIDE SEQUENCE</scope>
</reference>
<organism evidence="1">
    <name type="scientific">marine sediment metagenome</name>
    <dbReference type="NCBI Taxonomy" id="412755"/>
    <lineage>
        <taxon>unclassified sequences</taxon>
        <taxon>metagenomes</taxon>
        <taxon>ecological metagenomes</taxon>
    </lineage>
</organism>